<dbReference type="EMBL" id="JAUEPP010000008">
    <property type="protein sequence ID" value="KAK3338075.1"/>
    <property type="molecule type" value="Genomic_DNA"/>
</dbReference>
<feature type="region of interest" description="Disordered" evidence="1">
    <location>
        <begin position="232"/>
        <end position="298"/>
    </location>
</feature>
<sequence length="298" mass="31677">MGLPDRDRLLCQQAWKRCRGSLEKRGWVKPAEIEEDELKKQHQDPVAPTPLQSTIPAVLKKLERAYEAPAHITANDHPDDWEPSNRDSGGSWDPTSVTSYHAVSRAHPEPSAPPNTGAFNSAPTSWLSTGSSVPGLDSATTAPQGAAYHGRGSSFHSHDKRASVISAFPLERTVILEHLSEDNNDDENDNGTNPYPMSAYVKTKMTDGNYNHAARRNAIDHGQGTGTGIWLEVSGSGGAAEGPEGPVDDSGSASPPPPEAVPKAKEIFPLLSVPSQAVSTSSLSPSPDPSAREVASVV</sequence>
<proteinExistence type="predicted"/>
<reference evidence="2" key="1">
    <citation type="journal article" date="2023" name="Mol. Phylogenet. Evol.">
        <title>Genome-scale phylogeny and comparative genomics of the fungal order Sordariales.</title>
        <authorList>
            <person name="Hensen N."/>
            <person name="Bonometti L."/>
            <person name="Westerberg I."/>
            <person name="Brannstrom I.O."/>
            <person name="Guillou S."/>
            <person name="Cros-Aarteil S."/>
            <person name="Calhoun S."/>
            <person name="Haridas S."/>
            <person name="Kuo A."/>
            <person name="Mondo S."/>
            <person name="Pangilinan J."/>
            <person name="Riley R."/>
            <person name="LaButti K."/>
            <person name="Andreopoulos B."/>
            <person name="Lipzen A."/>
            <person name="Chen C."/>
            <person name="Yan M."/>
            <person name="Daum C."/>
            <person name="Ng V."/>
            <person name="Clum A."/>
            <person name="Steindorff A."/>
            <person name="Ohm R.A."/>
            <person name="Martin F."/>
            <person name="Silar P."/>
            <person name="Natvig D.O."/>
            <person name="Lalanne C."/>
            <person name="Gautier V."/>
            <person name="Ament-Velasquez S.L."/>
            <person name="Kruys A."/>
            <person name="Hutchinson M.I."/>
            <person name="Powell A.J."/>
            <person name="Barry K."/>
            <person name="Miller A.N."/>
            <person name="Grigoriev I.V."/>
            <person name="Debuchy R."/>
            <person name="Gladieux P."/>
            <person name="Hiltunen Thoren M."/>
            <person name="Johannesson H."/>
        </authorList>
    </citation>
    <scope>NUCLEOTIDE SEQUENCE</scope>
    <source>
        <strain evidence="2">CBS 560.94</strain>
    </source>
</reference>
<evidence type="ECO:0000313" key="3">
    <source>
        <dbReference type="Proteomes" id="UP001278500"/>
    </source>
</evidence>
<gene>
    <name evidence="2" type="ORF">B0H65DRAFT_477666</name>
</gene>
<name>A0AAE0MMZ2_9PEZI</name>
<comment type="caution">
    <text evidence="2">The sequence shown here is derived from an EMBL/GenBank/DDBJ whole genome shotgun (WGS) entry which is preliminary data.</text>
</comment>
<evidence type="ECO:0000313" key="2">
    <source>
        <dbReference type="EMBL" id="KAK3338075.1"/>
    </source>
</evidence>
<dbReference type="RefSeq" id="XP_062677526.1">
    <property type="nucleotide sequence ID" value="XM_062827439.1"/>
</dbReference>
<feature type="region of interest" description="Disordered" evidence="1">
    <location>
        <begin position="69"/>
        <end position="158"/>
    </location>
</feature>
<feature type="region of interest" description="Disordered" evidence="1">
    <location>
        <begin position="36"/>
        <end position="55"/>
    </location>
</feature>
<keyword evidence="3" id="KW-1185">Reference proteome</keyword>
<dbReference type="AlphaFoldDB" id="A0AAE0MMZ2"/>
<feature type="compositionally biased region" description="Low complexity" evidence="1">
    <location>
        <begin position="241"/>
        <end position="253"/>
    </location>
</feature>
<feature type="compositionally biased region" description="Low complexity" evidence="1">
    <location>
        <begin position="271"/>
        <end position="285"/>
    </location>
</feature>
<accession>A0AAE0MMZ2</accession>
<feature type="compositionally biased region" description="Polar residues" evidence="1">
    <location>
        <begin position="117"/>
        <end position="143"/>
    </location>
</feature>
<reference evidence="2" key="2">
    <citation type="submission" date="2023-06" db="EMBL/GenBank/DDBJ databases">
        <authorList>
            <consortium name="Lawrence Berkeley National Laboratory"/>
            <person name="Haridas S."/>
            <person name="Hensen N."/>
            <person name="Bonometti L."/>
            <person name="Westerberg I."/>
            <person name="Brannstrom I.O."/>
            <person name="Guillou S."/>
            <person name="Cros-Aarteil S."/>
            <person name="Calhoun S."/>
            <person name="Kuo A."/>
            <person name="Mondo S."/>
            <person name="Pangilinan J."/>
            <person name="Riley R."/>
            <person name="Labutti K."/>
            <person name="Andreopoulos B."/>
            <person name="Lipzen A."/>
            <person name="Chen C."/>
            <person name="Yanf M."/>
            <person name="Daum C."/>
            <person name="Ng V."/>
            <person name="Clum A."/>
            <person name="Steindorff A."/>
            <person name="Ohm R."/>
            <person name="Martin F."/>
            <person name="Silar P."/>
            <person name="Natvig D."/>
            <person name="Lalanne C."/>
            <person name="Gautier V."/>
            <person name="Ament-Velasquez S.L."/>
            <person name="Kruys A."/>
            <person name="Hutchinson M.I."/>
            <person name="Powell A.J."/>
            <person name="Barry K."/>
            <person name="Miller A.N."/>
            <person name="Grigoriev I.V."/>
            <person name="Debuchy R."/>
            <person name="Gladieux P."/>
            <person name="Thoren M.H."/>
            <person name="Johannesson H."/>
        </authorList>
    </citation>
    <scope>NUCLEOTIDE SEQUENCE</scope>
    <source>
        <strain evidence="2">CBS 560.94</strain>
    </source>
</reference>
<feature type="compositionally biased region" description="Basic and acidic residues" evidence="1">
    <location>
        <begin position="74"/>
        <end position="85"/>
    </location>
</feature>
<evidence type="ECO:0000256" key="1">
    <source>
        <dbReference type="SAM" id="MobiDB-lite"/>
    </source>
</evidence>
<protein>
    <submittedName>
        <fullName evidence="2">Uncharacterized protein</fullName>
    </submittedName>
</protein>
<dbReference type="GeneID" id="87864593"/>
<organism evidence="2 3">
    <name type="scientific">Neurospora tetraspora</name>
    <dbReference type="NCBI Taxonomy" id="94610"/>
    <lineage>
        <taxon>Eukaryota</taxon>
        <taxon>Fungi</taxon>
        <taxon>Dikarya</taxon>
        <taxon>Ascomycota</taxon>
        <taxon>Pezizomycotina</taxon>
        <taxon>Sordariomycetes</taxon>
        <taxon>Sordariomycetidae</taxon>
        <taxon>Sordariales</taxon>
        <taxon>Sordariaceae</taxon>
        <taxon>Neurospora</taxon>
    </lineage>
</organism>
<dbReference type="Proteomes" id="UP001278500">
    <property type="component" value="Unassembled WGS sequence"/>
</dbReference>